<evidence type="ECO:0000256" key="3">
    <source>
        <dbReference type="ARBA" id="ARBA00023212"/>
    </source>
</evidence>
<organism evidence="5 6">
    <name type="scientific">Pseudomicrostroma glucosiphilum</name>
    <dbReference type="NCBI Taxonomy" id="1684307"/>
    <lineage>
        <taxon>Eukaryota</taxon>
        <taxon>Fungi</taxon>
        <taxon>Dikarya</taxon>
        <taxon>Basidiomycota</taxon>
        <taxon>Ustilaginomycotina</taxon>
        <taxon>Exobasidiomycetes</taxon>
        <taxon>Microstromatales</taxon>
        <taxon>Microstromatales incertae sedis</taxon>
        <taxon>Pseudomicrostroma</taxon>
    </lineage>
</organism>
<reference evidence="5 6" key="1">
    <citation type="journal article" date="2018" name="Mol. Biol. Evol.">
        <title>Broad Genomic Sampling Reveals a Smut Pathogenic Ancestry of the Fungal Clade Ustilaginomycotina.</title>
        <authorList>
            <person name="Kijpornyongpan T."/>
            <person name="Mondo S.J."/>
            <person name="Barry K."/>
            <person name="Sandor L."/>
            <person name="Lee J."/>
            <person name="Lipzen A."/>
            <person name="Pangilinan J."/>
            <person name="LaButti K."/>
            <person name="Hainaut M."/>
            <person name="Henrissat B."/>
            <person name="Grigoriev I.V."/>
            <person name="Spatafora J.W."/>
            <person name="Aime M.C."/>
        </authorList>
    </citation>
    <scope>NUCLEOTIDE SEQUENCE [LARGE SCALE GENOMIC DNA]</scope>
    <source>
        <strain evidence="5 6">MCA 4718</strain>
    </source>
</reference>
<gene>
    <name evidence="5" type="ORF">BCV69DRAFT_236518</name>
</gene>
<evidence type="ECO:0000313" key="5">
    <source>
        <dbReference type="EMBL" id="PWN18608.1"/>
    </source>
</evidence>
<keyword evidence="6" id="KW-1185">Reference proteome</keyword>
<dbReference type="SMART" id="SM00368">
    <property type="entry name" value="LRR_RI"/>
    <property type="match status" value="7"/>
</dbReference>
<dbReference type="Pfam" id="PF13516">
    <property type="entry name" value="LRR_6"/>
    <property type="match status" value="3"/>
</dbReference>
<feature type="compositionally biased region" description="Low complexity" evidence="4">
    <location>
        <begin position="940"/>
        <end position="957"/>
    </location>
</feature>
<dbReference type="InterPro" id="IPR052410">
    <property type="entry name" value="DRC5"/>
</dbReference>
<name>A0A316U167_9BASI</name>
<dbReference type="EMBL" id="KZ819335">
    <property type="protein sequence ID" value="PWN18608.1"/>
    <property type="molecule type" value="Genomic_DNA"/>
</dbReference>
<dbReference type="Gene3D" id="3.80.10.10">
    <property type="entry name" value="Ribonuclease Inhibitor"/>
    <property type="match status" value="4"/>
</dbReference>
<feature type="non-terminal residue" evidence="5">
    <location>
        <position position="1053"/>
    </location>
</feature>
<feature type="compositionally biased region" description="Basic and acidic residues" evidence="4">
    <location>
        <begin position="1010"/>
        <end position="1026"/>
    </location>
</feature>
<dbReference type="SUPFAM" id="SSF52047">
    <property type="entry name" value="RNI-like"/>
    <property type="match status" value="1"/>
</dbReference>
<feature type="compositionally biased region" description="Low complexity" evidence="4">
    <location>
        <begin position="513"/>
        <end position="530"/>
    </location>
</feature>
<feature type="region of interest" description="Disordered" evidence="4">
    <location>
        <begin position="929"/>
        <end position="1053"/>
    </location>
</feature>
<accession>A0A316U167</accession>
<feature type="compositionally biased region" description="Acidic residues" evidence="4">
    <location>
        <begin position="995"/>
        <end position="1009"/>
    </location>
</feature>
<protein>
    <submittedName>
        <fullName evidence="5">RNI-like protein</fullName>
    </submittedName>
</protein>
<feature type="compositionally biased region" description="Polar residues" evidence="4">
    <location>
        <begin position="89"/>
        <end position="110"/>
    </location>
</feature>
<dbReference type="PANTHER" id="PTHR24107">
    <property type="entry name" value="YNEIN REGULATORY COMPLEX SUBUNIT 5"/>
    <property type="match status" value="1"/>
</dbReference>
<evidence type="ECO:0000256" key="4">
    <source>
        <dbReference type="SAM" id="MobiDB-lite"/>
    </source>
</evidence>
<dbReference type="Proteomes" id="UP000245942">
    <property type="component" value="Unassembled WGS sequence"/>
</dbReference>
<dbReference type="InterPro" id="IPR038425">
    <property type="entry name" value="GAT_sf"/>
</dbReference>
<comment type="subcellular location">
    <subcellularLocation>
        <location evidence="1">Cytoplasm</location>
        <location evidence="1">Cytoskeleton</location>
    </subcellularLocation>
</comment>
<feature type="region of interest" description="Disordered" evidence="4">
    <location>
        <begin position="1"/>
        <end position="27"/>
    </location>
</feature>
<feature type="region of interest" description="Disordered" evidence="4">
    <location>
        <begin position="85"/>
        <end position="168"/>
    </location>
</feature>
<dbReference type="OrthoDB" id="120976at2759"/>
<feature type="compositionally biased region" description="Low complexity" evidence="4">
    <location>
        <begin position="139"/>
        <end position="167"/>
    </location>
</feature>
<sequence length="1053" mass="113208">PVRKRKKLPGGSDSPKSILKPAPPPQKAFSFRRDILQSLNTRLAQQGVNVQVPLPQSGTAQGAANLIGGVFKRLGGIAGAALAGPTGDWPNNDQSGAQGSTEGQVQQHTSPAAASLQSVAARAQQASPTASRNGDAARSLAATDGSTSSTSSTISASSGLPVPSSSAEPLKRVQFTVSKMSVIYPISGAIAPGDEDETRKRIEHLHRQTMKERKGRAWTPNELEALYRQCCKIREEFPLKKMRLVFEEAAQQTPPSLKTLDLSFLPLDRQAIDPLADFLSVDFGLEKLLLENCGLSDDGVKALLHGLLISGTLPNLSLASNRKIKYQGWRYVSIFMRRARALRYLDLSENPINRASLEHIAEAIRKPEEAVTKQPKVKGDGGASEAVEADAASALDMPDDLDEDGEPLMPPAALLRHSADEDKAPLTSAIISLRLENCGLKGPPLNVLGQAVRTSDVKHLSLRRNRINQMGAVALAIMLKDYPESSSTVEEQHASGLRNGSSEAEARSERVSRLSGSSSSVAHRSYSPSPSDGPSITSSPAGGMTARRMPVARDTIDIDQQLTRSEEETIRMTKDPALTEAEAIALYQAKRAKKILAGLPRVGNLLTLDLKSNDIRGGVTYLAQVLRKNRTLRVLNLSDNGIEMGGLVALAEALKYNSTLETLDLSHNPCSGPGLEGITTLRTAFALNSNLKRLFLNDTDLSSEGAIALAEFLPEAKSLIHLDLTENFDIDVAGVMALAVSVKLNKSLRCLDLNIPPNDADFARLSQEILQSCIRNTQAAQKKATLKGLKQPIAAPIYKSVVARAAKEKDERQKAMSATKATEQGSTAEYSKLVEAAQECKNVLQDLLRGEEKRRKEAMPDQVSTEPPSKVFVDDLVAQAQKLRTKLSKAAGGMEEGELLAQTLQVNDELQEVASRLIVFYREAASARSPKLPGSRREAASGSMSAEEAGFSSFSIGDGDDDVEAEHEPHPLTSSLAGLSLDGSTPAGPGLVAEKEEEVGEQDDSLDNPEEIKARNMVDEEGEIFRRARSLGVGDEEDEEEDEEEEEGGEQGG</sequence>
<dbReference type="GO" id="GO:0005856">
    <property type="term" value="C:cytoskeleton"/>
    <property type="evidence" value="ECO:0007669"/>
    <property type="project" value="UniProtKB-SubCell"/>
</dbReference>
<dbReference type="RefSeq" id="XP_025345768.1">
    <property type="nucleotide sequence ID" value="XM_025489924.1"/>
</dbReference>
<dbReference type="InterPro" id="IPR032675">
    <property type="entry name" value="LRR_dom_sf"/>
</dbReference>
<keyword evidence="3" id="KW-0206">Cytoskeleton</keyword>
<feature type="region of interest" description="Disordered" evidence="4">
    <location>
        <begin position="487"/>
        <end position="552"/>
    </location>
</feature>
<dbReference type="InterPro" id="IPR001611">
    <property type="entry name" value="Leu-rich_rpt"/>
</dbReference>
<dbReference type="GeneID" id="37011658"/>
<evidence type="ECO:0000256" key="2">
    <source>
        <dbReference type="ARBA" id="ARBA00022490"/>
    </source>
</evidence>
<evidence type="ECO:0000256" key="1">
    <source>
        <dbReference type="ARBA" id="ARBA00004245"/>
    </source>
</evidence>
<dbReference type="Gene3D" id="1.20.58.160">
    <property type="match status" value="1"/>
</dbReference>
<proteinExistence type="predicted"/>
<feature type="compositionally biased region" description="Acidic residues" evidence="4">
    <location>
        <begin position="1034"/>
        <end position="1053"/>
    </location>
</feature>
<keyword evidence="2" id="KW-0963">Cytoplasm</keyword>
<evidence type="ECO:0000313" key="6">
    <source>
        <dbReference type="Proteomes" id="UP000245942"/>
    </source>
</evidence>
<dbReference type="AlphaFoldDB" id="A0A316U167"/>
<feature type="non-terminal residue" evidence="5">
    <location>
        <position position="1"/>
    </location>
</feature>
<feature type="compositionally biased region" description="Low complexity" evidence="4">
    <location>
        <begin position="112"/>
        <end position="127"/>
    </location>
</feature>